<proteinExistence type="inferred from homology"/>
<feature type="transmembrane region" description="Helical" evidence="4">
    <location>
        <begin position="427"/>
        <end position="450"/>
    </location>
</feature>
<feature type="transmembrane region" description="Helical" evidence="4">
    <location>
        <begin position="67"/>
        <end position="90"/>
    </location>
</feature>
<evidence type="ECO:0000313" key="7">
    <source>
        <dbReference type="Proteomes" id="UP000295341"/>
    </source>
</evidence>
<evidence type="ECO:0000259" key="5">
    <source>
        <dbReference type="Pfam" id="PF00535"/>
    </source>
</evidence>
<dbReference type="PANTHER" id="PTHR43630">
    <property type="entry name" value="POLY-BETA-1,6-N-ACETYL-D-GLUCOSAMINE SYNTHASE"/>
    <property type="match status" value="1"/>
</dbReference>
<dbReference type="CDD" id="cd06423">
    <property type="entry name" value="CESA_like"/>
    <property type="match status" value="1"/>
</dbReference>
<evidence type="ECO:0000256" key="1">
    <source>
        <dbReference type="ARBA" id="ARBA00006739"/>
    </source>
</evidence>
<feature type="domain" description="Glycosyltransferase 2-like" evidence="5">
    <location>
        <begin position="107"/>
        <end position="279"/>
    </location>
</feature>
<accession>A0A4R7P0E7</accession>
<keyword evidence="2" id="KW-0328">Glycosyltransferase</keyword>
<keyword evidence="7" id="KW-1185">Reference proteome</keyword>
<dbReference type="PANTHER" id="PTHR43630:SF1">
    <property type="entry name" value="POLY-BETA-1,6-N-ACETYL-D-GLUCOSAMINE SYNTHASE"/>
    <property type="match status" value="1"/>
</dbReference>
<dbReference type="InterPro" id="IPR029044">
    <property type="entry name" value="Nucleotide-diphossugar_trans"/>
</dbReference>
<dbReference type="SUPFAM" id="SSF53448">
    <property type="entry name" value="Nucleotide-diphospho-sugar transferases"/>
    <property type="match status" value="1"/>
</dbReference>
<keyword evidence="3 6" id="KW-0808">Transferase</keyword>
<evidence type="ECO:0000256" key="4">
    <source>
        <dbReference type="SAM" id="Phobius"/>
    </source>
</evidence>
<keyword evidence="4" id="KW-1133">Transmembrane helix</keyword>
<keyword evidence="4" id="KW-0472">Membrane</keyword>
<reference evidence="6 7" key="1">
    <citation type="submission" date="2019-03" db="EMBL/GenBank/DDBJ databases">
        <title>Genomic Encyclopedia of Type Strains, Phase IV (KMG-IV): sequencing the most valuable type-strain genomes for metagenomic binning, comparative biology and taxonomic classification.</title>
        <authorList>
            <person name="Goeker M."/>
        </authorList>
    </citation>
    <scope>NUCLEOTIDE SEQUENCE [LARGE SCALE GENOMIC DNA]</scope>
    <source>
        <strain evidence="6 7">DSM 26377</strain>
    </source>
</reference>
<dbReference type="InterPro" id="IPR001173">
    <property type="entry name" value="Glyco_trans_2-like"/>
</dbReference>
<evidence type="ECO:0000256" key="2">
    <source>
        <dbReference type="ARBA" id="ARBA00022676"/>
    </source>
</evidence>
<name>A0A4R7P0E7_9GAMM</name>
<dbReference type="AlphaFoldDB" id="A0A4R7P0E7"/>
<keyword evidence="4" id="KW-0812">Transmembrane</keyword>
<dbReference type="RefSeq" id="WP_210772386.1">
    <property type="nucleotide sequence ID" value="NZ_MWIN01000007.1"/>
</dbReference>
<feature type="transmembrane region" description="Helical" evidence="4">
    <location>
        <begin position="356"/>
        <end position="381"/>
    </location>
</feature>
<feature type="transmembrane region" description="Helical" evidence="4">
    <location>
        <begin position="387"/>
        <end position="407"/>
    </location>
</feature>
<dbReference type="Proteomes" id="UP000295341">
    <property type="component" value="Unassembled WGS sequence"/>
</dbReference>
<protein>
    <submittedName>
        <fullName evidence="6">Biofilm PGA synthesis N-glycosyltransferase PgaC</fullName>
    </submittedName>
</protein>
<comment type="similarity">
    <text evidence="1">Belongs to the glycosyltransferase 2 family.</text>
</comment>
<dbReference type="GO" id="GO:0016757">
    <property type="term" value="F:glycosyltransferase activity"/>
    <property type="evidence" value="ECO:0007669"/>
    <property type="project" value="UniProtKB-KW"/>
</dbReference>
<gene>
    <name evidence="6" type="ORF">DFR24_3688</name>
</gene>
<evidence type="ECO:0000313" key="6">
    <source>
        <dbReference type="EMBL" id="TDU26659.1"/>
    </source>
</evidence>
<evidence type="ECO:0000256" key="3">
    <source>
        <dbReference type="ARBA" id="ARBA00022679"/>
    </source>
</evidence>
<feature type="transmembrane region" description="Helical" evidence="4">
    <location>
        <begin position="33"/>
        <end position="55"/>
    </location>
</feature>
<dbReference type="EMBL" id="SOBT01000010">
    <property type="protein sequence ID" value="TDU26659.1"/>
    <property type="molecule type" value="Genomic_DNA"/>
</dbReference>
<organism evidence="6 7">
    <name type="scientific">Panacagrimonas perspica</name>
    <dbReference type="NCBI Taxonomy" id="381431"/>
    <lineage>
        <taxon>Bacteria</taxon>
        <taxon>Pseudomonadati</taxon>
        <taxon>Pseudomonadota</taxon>
        <taxon>Gammaproteobacteria</taxon>
        <taxon>Nevskiales</taxon>
        <taxon>Nevskiaceae</taxon>
        <taxon>Panacagrimonas</taxon>
    </lineage>
</organism>
<dbReference type="Pfam" id="PF00535">
    <property type="entry name" value="Glycos_transf_2"/>
    <property type="match status" value="1"/>
</dbReference>
<dbReference type="Gene3D" id="3.90.550.10">
    <property type="entry name" value="Spore Coat Polysaccharide Biosynthesis Protein SpsA, Chain A"/>
    <property type="match status" value="1"/>
</dbReference>
<comment type="caution">
    <text evidence="6">The sequence shown here is derived from an EMBL/GenBank/DDBJ whole genome shotgun (WGS) entry which is preliminary data.</text>
</comment>
<sequence>MTSLIDAVGAAPASATRRSTRDRAIYVPVRWKLVLALVFGFAWFSLSVWIALPWIAGIAAIMGRPLAWVLVTGVALLPGLANSFLLAGLLLDRRPVFAAVAVLPPITVLVAAYNEEACIEDTLASLARQKYDSAVHILVIDDGSTDATRARVQRYVEARDYPEHFAVELIGMPQNGGKARALNAGLARAAHDLVLTVDADTTLFRDALANLVVNQLQSPPNTAATAGTVLVRNSRVNFITRLQEWDYFLGIAVVKRIQSLFQGTLVAQGAFSIYRKEALLAQGGWQETVGEDIVLTWAMLEDGYRVGYAENAFVFTNVPETYGAYYRQRKRWSRGVIEAFKRYPRILANPRMNLPFVYLNLAFPFLDLAYLFVFVPGVIAALVFQSYLIVGVLTLLLIPLAAFVNALMFLKQRAIFRRYGLRVRRNLLGVVFFTLLYQLILSPASLVGYASELFNRRKSW</sequence>